<sequence length="287" mass="32475">MSLPQSEIESTDVIICGCGPTGALLSAYLGLYSVKNVVLEREQEITQDPRGIALDEDGIRYLQGVGLYDKVFTEIGQSAYLSAQLTGGTSHPGVVFHKQPAMERGLREVISSQPESEVRTGSTVISIEETKDSVVVTYKVSGETKRIRGKFLVGADGKTGFTRKNYLEPKGIIMESNPKLRFDYEAVWVALNWKITPPTRETHPEFPLWKLGFTSEQVYDSFFPKHFTFICNPDRPSVCGRFGLTEDRLWRFEFVVKEGEDGLEMAKYENVHKVVYPYLTHLRNKYK</sequence>
<feature type="domain" description="FAD-binding" evidence="4">
    <location>
        <begin position="11"/>
        <end position="165"/>
    </location>
</feature>
<dbReference type="PANTHER" id="PTHR43476:SF3">
    <property type="entry name" value="FAD-BINDING MONOOXYGENASE"/>
    <property type="match status" value="1"/>
</dbReference>
<name>A0A8T9BWX1_9HELO</name>
<dbReference type="PANTHER" id="PTHR43476">
    <property type="entry name" value="3-(3-HYDROXY-PHENYL)PROPIONATE/3-HYDROXYCINNAMIC ACID HYDROXYLASE"/>
    <property type="match status" value="1"/>
</dbReference>
<protein>
    <submittedName>
        <fullName evidence="5">3-(3-hydroxy-phenyl)propionate/3-hydroxycinnamic acid hydroxylase</fullName>
    </submittedName>
</protein>
<keyword evidence="1" id="KW-0285">Flavoprotein</keyword>
<accession>A0A8T9BWX1</accession>
<dbReference type="OrthoDB" id="10016252at2759"/>
<dbReference type="AlphaFoldDB" id="A0A8T9BWX1"/>
<evidence type="ECO:0000256" key="2">
    <source>
        <dbReference type="ARBA" id="ARBA00022827"/>
    </source>
</evidence>
<dbReference type="Gene3D" id="3.50.50.60">
    <property type="entry name" value="FAD/NAD(P)-binding domain"/>
    <property type="match status" value="1"/>
</dbReference>
<dbReference type="GO" id="GO:0071949">
    <property type="term" value="F:FAD binding"/>
    <property type="evidence" value="ECO:0007669"/>
    <property type="project" value="InterPro"/>
</dbReference>
<dbReference type="InterPro" id="IPR036188">
    <property type="entry name" value="FAD/NAD-bd_sf"/>
</dbReference>
<dbReference type="SUPFAM" id="SSF51905">
    <property type="entry name" value="FAD/NAD(P)-binding domain"/>
    <property type="match status" value="1"/>
</dbReference>
<dbReference type="Pfam" id="PF01494">
    <property type="entry name" value="FAD_binding_3"/>
    <property type="match status" value="1"/>
</dbReference>
<dbReference type="PRINTS" id="PR00420">
    <property type="entry name" value="RNGMNOXGNASE"/>
</dbReference>
<keyword evidence="3" id="KW-0560">Oxidoreductase</keyword>
<gene>
    <name evidence="5" type="primary">mhpA</name>
    <name evidence="5" type="ORF">LSUE1_G007161</name>
</gene>
<organism evidence="5 6">
    <name type="scientific">Lachnellula suecica</name>
    <dbReference type="NCBI Taxonomy" id="602035"/>
    <lineage>
        <taxon>Eukaryota</taxon>
        <taxon>Fungi</taxon>
        <taxon>Dikarya</taxon>
        <taxon>Ascomycota</taxon>
        <taxon>Pezizomycotina</taxon>
        <taxon>Leotiomycetes</taxon>
        <taxon>Helotiales</taxon>
        <taxon>Lachnaceae</taxon>
        <taxon>Lachnellula</taxon>
    </lineage>
</organism>
<dbReference type="InterPro" id="IPR050631">
    <property type="entry name" value="PheA/TfdB_FAD_monoxygenase"/>
</dbReference>
<evidence type="ECO:0000256" key="3">
    <source>
        <dbReference type="ARBA" id="ARBA00023002"/>
    </source>
</evidence>
<keyword evidence="2" id="KW-0274">FAD</keyword>
<evidence type="ECO:0000313" key="6">
    <source>
        <dbReference type="Proteomes" id="UP000469558"/>
    </source>
</evidence>
<comment type="caution">
    <text evidence="5">The sequence shown here is derived from an EMBL/GenBank/DDBJ whole genome shotgun (WGS) entry which is preliminary data.</text>
</comment>
<evidence type="ECO:0000256" key="1">
    <source>
        <dbReference type="ARBA" id="ARBA00022630"/>
    </source>
</evidence>
<dbReference type="Proteomes" id="UP000469558">
    <property type="component" value="Unassembled WGS sequence"/>
</dbReference>
<evidence type="ECO:0000259" key="4">
    <source>
        <dbReference type="Pfam" id="PF01494"/>
    </source>
</evidence>
<keyword evidence="6" id="KW-1185">Reference proteome</keyword>
<reference evidence="5 6" key="1">
    <citation type="submission" date="2018-05" db="EMBL/GenBank/DDBJ databases">
        <title>Genome sequencing and assembly of the regulated plant pathogen Lachnellula willkommii and related sister species for the development of diagnostic species identification markers.</title>
        <authorList>
            <person name="Giroux E."/>
            <person name="Bilodeau G."/>
        </authorList>
    </citation>
    <scope>NUCLEOTIDE SEQUENCE [LARGE SCALE GENOMIC DNA]</scope>
    <source>
        <strain evidence="5 6">CBS 268.59</strain>
    </source>
</reference>
<proteinExistence type="predicted"/>
<dbReference type="GO" id="GO:0016491">
    <property type="term" value="F:oxidoreductase activity"/>
    <property type="evidence" value="ECO:0007669"/>
    <property type="project" value="UniProtKB-KW"/>
</dbReference>
<dbReference type="InterPro" id="IPR002938">
    <property type="entry name" value="FAD-bd"/>
</dbReference>
<dbReference type="EMBL" id="QGMK01001476">
    <property type="protein sequence ID" value="TVY68679.1"/>
    <property type="molecule type" value="Genomic_DNA"/>
</dbReference>
<evidence type="ECO:0000313" key="5">
    <source>
        <dbReference type="EMBL" id="TVY68679.1"/>
    </source>
</evidence>